<dbReference type="EMBL" id="JACHXQ010000001">
    <property type="protein sequence ID" value="MBB3183029.1"/>
    <property type="molecule type" value="Genomic_DNA"/>
</dbReference>
<organism evidence="2 3">
    <name type="scientific">Halomonas fontilapidosi</name>
    <dbReference type="NCBI Taxonomy" id="616675"/>
    <lineage>
        <taxon>Bacteria</taxon>
        <taxon>Pseudomonadati</taxon>
        <taxon>Pseudomonadota</taxon>
        <taxon>Gammaproteobacteria</taxon>
        <taxon>Oceanospirillales</taxon>
        <taxon>Halomonadaceae</taxon>
        <taxon>Halomonas</taxon>
    </lineage>
</organism>
<reference evidence="2 3" key="1">
    <citation type="submission" date="2020-08" db="EMBL/GenBank/DDBJ databases">
        <title>Genomic Encyclopedia of Type Strains, Phase III (KMG-III): the genomes of soil and plant-associated and newly described type strains.</title>
        <authorList>
            <person name="Whitman W."/>
        </authorList>
    </citation>
    <scope>NUCLEOTIDE SEQUENCE [LARGE SCALE GENOMIC DNA]</scope>
    <source>
        <strain evidence="2 3">CECT 7341</strain>
    </source>
</reference>
<evidence type="ECO:0000259" key="1">
    <source>
        <dbReference type="Pfam" id="PF00561"/>
    </source>
</evidence>
<dbReference type="PANTHER" id="PTHR43798">
    <property type="entry name" value="MONOACYLGLYCEROL LIPASE"/>
    <property type="match status" value="1"/>
</dbReference>
<dbReference type="Pfam" id="PF00561">
    <property type="entry name" value="Abhydrolase_1"/>
    <property type="match status" value="1"/>
</dbReference>
<dbReference type="SUPFAM" id="SSF53474">
    <property type="entry name" value="alpha/beta-Hydrolases"/>
    <property type="match status" value="1"/>
</dbReference>
<dbReference type="InterPro" id="IPR000073">
    <property type="entry name" value="AB_hydrolase_1"/>
</dbReference>
<proteinExistence type="predicted"/>
<accession>A0A7W5DHH0</accession>
<protein>
    <submittedName>
        <fullName evidence="2">Pimeloyl-ACP methyl ester carboxylesterase</fullName>
    </submittedName>
</protein>
<feature type="domain" description="AB hydrolase-1" evidence="1">
    <location>
        <begin position="35"/>
        <end position="244"/>
    </location>
</feature>
<dbReference type="PANTHER" id="PTHR43798:SF28">
    <property type="entry name" value="AB HYDROLASE-1 DOMAIN-CONTAINING PROTEIN"/>
    <property type="match status" value="1"/>
</dbReference>
<dbReference type="InterPro" id="IPR029058">
    <property type="entry name" value="AB_hydrolase_fold"/>
</dbReference>
<gene>
    <name evidence="2" type="ORF">FHR95_000553</name>
</gene>
<keyword evidence="3" id="KW-1185">Reference proteome</keyword>
<dbReference type="Proteomes" id="UP000563050">
    <property type="component" value="Unassembled WGS sequence"/>
</dbReference>
<sequence>MAGMPDIQSSWIDSPHGKCFAARWRPTEGEASRSPIVLLHDSLGCVSLWREFPARLAAASGREVIAYDRLGYGRSSPYPGPQPSSFIADEAEYFHELRESFGLAHFVILGHSVGGGMAVEIAGRHADGCKALMTVAAQAFTEPRTLAGIREAEQAFQNPTAMARLAKHHGAKAEWVLRAWVDTWHSQAFADWTLDGALQRVTCPTLAIHGQHDEYGSLAQPERIATQVAGPAKMAILPCGHVPHRECPETLIATLLPFLAEPASA</sequence>
<name>A0A7W5DHH0_9GAMM</name>
<evidence type="ECO:0000313" key="3">
    <source>
        <dbReference type="Proteomes" id="UP000563050"/>
    </source>
</evidence>
<dbReference type="Gene3D" id="3.40.50.1820">
    <property type="entry name" value="alpha/beta hydrolase"/>
    <property type="match status" value="1"/>
</dbReference>
<dbReference type="PRINTS" id="PR00111">
    <property type="entry name" value="ABHYDROLASE"/>
</dbReference>
<dbReference type="AlphaFoldDB" id="A0A7W5DHH0"/>
<evidence type="ECO:0000313" key="2">
    <source>
        <dbReference type="EMBL" id="MBB3183029.1"/>
    </source>
</evidence>
<comment type="caution">
    <text evidence="2">The sequence shown here is derived from an EMBL/GenBank/DDBJ whole genome shotgun (WGS) entry which is preliminary data.</text>
</comment>
<dbReference type="GO" id="GO:0016020">
    <property type="term" value="C:membrane"/>
    <property type="evidence" value="ECO:0007669"/>
    <property type="project" value="TreeGrafter"/>
</dbReference>
<dbReference type="InterPro" id="IPR050266">
    <property type="entry name" value="AB_hydrolase_sf"/>
</dbReference>